<comment type="function">
    <text evidence="1">Regulates expression of the glpD operon. In the presence of glycerol 3-phosphate (G3P) causes antitermination of transcription of glpD at the inverted repeat of the leader region to enhance its transcription. Binds and stabilizes glpD leader mRNA.</text>
</comment>
<name>A0A3M8DS44_9BACL</name>
<dbReference type="Proteomes" id="UP000271031">
    <property type="component" value="Unassembled WGS sequence"/>
</dbReference>
<keyword evidence="1" id="KW-0694">RNA-binding</keyword>
<dbReference type="PIRSF" id="PIRSF016897">
    <property type="entry name" value="GlpP"/>
    <property type="match status" value="1"/>
</dbReference>
<reference evidence="2 3" key="1">
    <citation type="submission" date="2018-10" db="EMBL/GenBank/DDBJ databases">
        <title>Phylogenomics of Brevibacillus.</title>
        <authorList>
            <person name="Dunlap C."/>
        </authorList>
    </citation>
    <scope>NUCLEOTIDE SEQUENCE [LARGE SCALE GENOMIC DNA]</scope>
    <source>
        <strain evidence="2 3">JCM 15716</strain>
    </source>
</reference>
<protein>
    <recommendedName>
        <fullName evidence="1">Glycerol uptake operon antiterminator regulatory protein</fullName>
    </recommendedName>
</protein>
<dbReference type="Gene3D" id="3.20.20.70">
    <property type="entry name" value="Aldolase class I"/>
    <property type="match status" value="1"/>
</dbReference>
<dbReference type="GO" id="GO:0006071">
    <property type="term" value="P:glycerol metabolic process"/>
    <property type="evidence" value="ECO:0007669"/>
    <property type="project" value="UniProtKB-UniRule"/>
</dbReference>
<sequence length="196" mass="21644">MSQAEFYEKLTSKRKIASVKEAKNLEKALQADVSAAVLSIGNIGMIQRYVDLFKNHRLPVFLHVERIGGLAQDREGIAFLAHIVKPDGIVTTRNSLIKLAKREGLLTIQRLFLVDSDAIRSGMSSVQETQPDAIELMPALLTDSIERCRQEVNVPIIAGGLLKNREQMLAALAAGASAVSMGSRELWKEKVEHEQL</sequence>
<organism evidence="2 3">
    <name type="scientific">Brevibacillus fluminis</name>
    <dbReference type="NCBI Taxonomy" id="511487"/>
    <lineage>
        <taxon>Bacteria</taxon>
        <taxon>Bacillati</taxon>
        <taxon>Bacillota</taxon>
        <taxon>Bacilli</taxon>
        <taxon>Bacillales</taxon>
        <taxon>Paenibacillaceae</taxon>
        <taxon>Brevibacillus</taxon>
    </lineage>
</organism>
<dbReference type="GO" id="GO:0006355">
    <property type="term" value="P:regulation of DNA-templated transcription"/>
    <property type="evidence" value="ECO:0007669"/>
    <property type="project" value="InterPro"/>
</dbReference>
<evidence type="ECO:0000256" key="1">
    <source>
        <dbReference type="PIRNR" id="PIRNR016897"/>
    </source>
</evidence>
<accession>A0A3M8DS44</accession>
<keyword evidence="1" id="KW-0319">Glycerol metabolism</keyword>
<dbReference type="InterPro" id="IPR013785">
    <property type="entry name" value="Aldolase_TIM"/>
</dbReference>
<keyword evidence="1" id="KW-0805">Transcription regulation</keyword>
<dbReference type="InterPro" id="IPR006699">
    <property type="entry name" value="GlpP"/>
</dbReference>
<dbReference type="PANTHER" id="PTHR35787:SF1">
    <property type="entry name" value="GLYCEROL UPTAKE OPERON ANTITERMINATOR REGULATORY PROTEIN"/>
    <property type="match status" value="1"/>
</dbReference>
<dbReference type="OrthoDB" id="9799580at2"/>
<dbReference type="Pfam" id="PF04309">
    <property type="entry name" value="G3P_antiterm"/>
    <property type="match status" value="1"/>
</dbReference>
<evidence type="ECO:0000313" key="3">
    <source>
        <dbReference type="Proteomes" id="UP000271031"/>
    </source>
</evidence>
<gene>
    <name evidence="2" type="ORF">EDM56_07205</name>
</gene>
<dbReference type="PANTHER" id="PTHR35787">
    <property type="entry name" value="GLYCEROL UPTAKE OPERON ANTITERMINATOR REGULATORY PROTEIN"/>
    <property type="match status" value="1"/>
</dbReference>
<dbReference type="SUPFAM" id="SSF110391">
    <property type="entry name" value="GlpP-like"/>
    <property type="match status" value="1"/>
</dbReference>
<dbReference type="EMBL" id="RHHQ01000007">
    <property type="protein sequence ID" value="RNB90714.1"/>
    <property type="molecule type" value="Genomic_DNA"/>
</dbReference>
<proteinExistence type="predicted"/>
<dbReference type="AlphaFoldDB" id="A0A3M8DS44"/>
<dbReference type="GO" id="GO:0003723">
    <property type="term" value="F:RNA binding"/>
    <property type="evidence" value="ECO:0007669"/>
    <property type="project" value="UniProtKB-KW"/>
</dbReference>
<evidence type="ECO:0000313" key="2">
    <source>
        <dbReference type="EMBL" id="RNB90714.1"/>
    </source>
</evidence>
<keyword evidence="1" id="KW-0804">Transcription</keyword>
<keyword evidence="3" id="KW-1185">Reference proteome</keyword>
<comment type="caution">
    <text evidence="2">The sequence shown here is derived from an EMBL/GenBank/DDBJ whole genome shotgun (WGS) entry which is preliminary data.</text>
</comment>